<comment type="caution">
    <text evidence="8">The sequence shown here is derived from an EMBL/GenBank/DDBJ whole genome shotgun (WGS) entry which is preliminary data.</text>
</comment>
<organism evidence="8 9">
    <name type="scientific">Nocardioides hwasunensis</name>
    <dbReference type="NCBI Taxonomy" id="397258"/>
    <lineage>
        <taxon>Bacteria</taxon>
        <taxon>Bacillati</taxon>
        <taxon>Actinomycetota</taxon>
        <taxon>Actinomycetes</taxon>
        <taxon>Propionibacteriales</taxon>
        <taxon>Nocardioidaceae</taxon>
        <taxon>Nocardioides</taxon>
    </lineage>
</organism>
<evidence type="ECO:0000256" key="4">
    <source>
        <dbReference type="ARBA" id="ARBA00022798"/>
    </source>
</evidence>
<dbReference type="Pfam" id="PF03009">
    <property type="entry name" value="GDPD"/>
    <property type="match status" value="1"/>
</dbReference>
<keyword evidence="9" id="KW-1185">Reference proteome</keyword>
<evidence type="ECO:0000259" key="7">
    <source>
        <dbReference type="PROSITE" id="PS51704"/>
    </source>
</evidence>
<keyword evidence="4" id="KW-0319">Glycerol metabolism</keyword>
<dbReference type="Gene3D" id="3.20.20.190">
    <property type="entry name" value="Phosphatidylinositol (PI) phosphodiesterase"/>
    <property type="match status" value="1"/>
</dbReference>
<evidence type="ECO:0000313" key="9">
    <source>
        <dbReference type="Proteomes" id="UP000649289"/>
    </source>
</evidence>
<dbReference type="SUPFAM" id="SSF51695">
    <property type="entry name" value="PLC-like phosphodiesterases"/>
    <property type="match status" value="1"/>
</dbReference>
<sequence length="324" mass="35321">MSRASSLVLTPAVVAHRGASGHRPEHTLDAYRTAIRMGVDDIELDLVCTKDGVLVARHDLELSTTTDVARRAELAHLRRTVTVDGVAQRGWFVQDLTLPELKTLAARERMPATRPANTAYDGAEGVPTLTEVLAMVGAESARRGRPVGVLLELKHADHHDEIGLPLDAPLLRDLARHGLDHPWARVTLMSFESRILRRLAERTRLPVVQLIERDEPVTPEVLDGIDDYADGIGPHTSLVLPRDDRGAIAEPSSLVREAHRRGLTVHVWTVRGENRFLPSNLRHGDAPDALGDMAAEVRALLAAGVDGVITDHPEAALAARRSPA</sequence>
<dbReference type="InterPro" id="IPR030395">
    <property type="entry name" value="GP_PDE_dom"/>
</dbReference>
<evidence type="ECO:0000256" key="2">
    <source>
        <dbReference type="ARBA" id="ARBA00012247"/>
    </source>
</evidence>
<dbReference type="EMBL" id="JACXYY010000002">
    <property type="protein sequence ID" value="MBD3914136.1"/>
    <property type="molecule type" value="Genomic_DNA"/>
</dbReference>
<feature type="domain" description="GP-PDE" evidence="7">
    <location>
        <begin position="11"/>
        <end position="320"/>
    </location>
</feature>
<accession>A0ABR8MGC0</accession>
<evidence type="ECO:0000256" key="1">
    <source>
        <dbReference type="ARBA" id="ARBA00007277"/>
    </source>
</evidence>
<keyword evidence="5" id="KW-0378">Hydrolase</keyword>
<evidence type="ECO:0000256" key="3">
    <source>
        <dbReference type="ARBA" id="ARBA00022729"/>
    </source>
</evidence>
<dbReference type="Proteomes" id="UP000649289">
    <property type="component" value="Unassembled WGS sequence"/>
</dbReference>
<dbReference type="EC" id="3.1.4.46" evidence="2"/>
<keyword evidence="3" id="KW-0732">Signal</keyword>
<dbReference type="InterPro" id="IPR017946">
    <property type="entry name" value="PLC-like_Pdiesterase_TIM-brl"/>
</dbReference>
<evidence type="ECO:0000313" key="8">
    <source>
        <dbReference type="EMBL" id="MBD3914136.1"/>
    </source>
</evidence>
<evidence type="ECO:0000256" key="6">
    <source>
        <dbReference type="ARBA" id="ARBA00047512"/>
    </source>
</evidence>
<comment type="similarity">
    <text evidence="1">Belongs to the glycerophosphoryl diester phosphodiesterase family.</text>
</comment>
<protein>
    <recommendedName>
        <fullName evidence="2">glycerophosphodiester phosphodiesterase</fullName>
        <ecNumber evidence="2">3.1.4.46</ecNumber>
    </recommendedName>
</protein>
<name>A0ABR8MGC0_9ACTN</name>
<gene>
    <name evidence="8" type="ORF">IEZ25_05875</name>
</gene>
<dbReference type="PANTHER" id="PTHR43620:SF7">
    <property type="entry name" value="GLYCEROPHOSPHODIESTER PHOSPHODIESTERASE GDPD5-RELATED"/>
    <property type="match status" value="1"/>
</dbReference>
<comment type="catalytic activity">
    <reaction evidence="6">
        <text>a sn-glycero-3-phosphodiester + H2O = an alcohol + sn-glycerol 3-phosphate + H(+)</text>
        <dbReference type="Rhea" id="RHEA:12969"/>
        <dbReference type="ChEBI" id="CHEBI:15377"/>
        <dbReference type="ChEBI" id="CHEBI:15378"/>
        <dbReference type="ChEBI" id="CHEBI:30879"/>
        <dbReference type="ChEBI" id="CHEBI:57597"/>
        <dbReference type="ChEBI" id="CHEBI:83408"/>
        <dbReference type="EC" id="3.1.4.46"/>
    </reaction>
</comment>
<proteinExistence type="inferred from homology"/>
<dbReference type="PANTHER" id="PTHR43620">
    <property type="entry name" value="GLYCEROPHOSPHORYL DIESTER PHOSPHODIESTERASE"/>
    <property type="match status" value="1"/>
</dbReference>
<evidence type="ECO:0000256" key="5">
    <source>
        <dbReference type="ARBA" id="ARBA00022801"/>
    </source>
</evidence>
<dbReference type="PROSITE" id="PS51704">
    <property type="entry name" value="GP_PDE"/>
    <property type="match status" value="1"/>
</dbReference>
<reference evidence="8 9" key="1">
    <citation type="submission" date="2020-09" db="EMBL/GenBank/DDBJ databases">
        <title>novel species in genus Nocardioides.</title>
        <authorList>
            <person name="Zhang G."/>
        </authorList>
    </citation>
    <scope>NUCLEOTIDE SEQUENCE [LARGE SCALE GENOMIC DNA]</scope>
    <source>
        <strain evidence="8 9">19197</strain>
    </source>
</reference>